<sequence>MGCEERGVVSMIMVGGLRMGLSVLCFASNVCVYWLIDTWADLVLDKGKVQDKLAHWVNAAAQQEQAKAQVHNQAISDDEQLSKADVEEEKDPETKGKVRREIRVRKRPSRF</sequence>
<evidence type="ECO:0000313" key="3">
    <source>
        <dbReference type="EMBL" id="EXB50857.1"/>
    </source>
</evidence>
<accession>W9QY62</accession>
<keyword evidence="2" id="KW-0472">Membrane</keyword>
<feature type="transmembrane region" description="Helical" evidence="2">
    <location>
        <begin position="12"/>
        <end position="36"/>
    </location>
</feature>
<proteinExistence type="predicted"/>
<keyword evidence="4" id="KW-1185">Reference proteome</keyword>
<keyword evidence="2" id="KW-1133">Transmembrane helix</keyword>
<name>W9QY62_9ROSA</name>
<gene>
    <name evidence="3" type="ORF">L484_005557</name>
</gene>
<protein>
    <submittedName>
        <fullName evidence="3">Uncharacterized protein</fullName>
    </submittedName>
</protein>
<evidence type="ECO:0000256" key="2">
    <source>
        <dbReference type="SAM" id="Phobius"/>
    </source>
</evidence>
<keyword evidence="2" id="KW-0812">Transmembrane</keyword>
<evidence type="ECO:0000256" key="1">
    <source>
        <dbReference type="SAM" id="MobiDB-lite"/>
    </source>
</evidence>
<evidence type="ECO:0000313" key="4">
    <source>
        <dbReference type="Proteomes" id="UP000030645"/>
    </source>
</evidence>
<feature type="compositionally biased region" description="Basic and acidic residues" evidence="1">
    <location>
        <begin position="92"/>
        <end position="101"/>
    </location>
</feature>
<feature type="compositionally biased region" description="Basic residues" evidence="1">
    <location>
        <begin position="102"/>
        <end position="111"/>
    </location>
</feature>
<dbReference type="EMBL" id="KE344016">
    <property type="protein sequence ID" value="EXB50857.1"/>
    <property type="molecule type" value="Genomic_DNA"/>
</dbReference>
<dbReference type="AlphaFoldDB" id="W9QY62"/>
<dbReference type="Proteomes" id="UP000030645">
    <property type="component" value="Unassembled WGS sequence"/>
</dbReference>
<organism evidence="3 4">
    <name type="scientific">Morus notabilis</name>
    <dbReference type="NCBI Taxonomy" id="981085"/>
    <lineage>
        <taxon>Eukaryota</taxon>
        <taxon>Viridiplantae</taxon>
        <taxon>Streptophyta</taxon>
        <taxon>Embryophyta</taxon>
        <taxon>Tracheophyta</taxon>
        <taxon>Spermatophyta</taxon>
        <taxon>Magnoliopsida</taxon>
        <taxon>eudicotyledons</taxon>
        <taxon>Gunneridae</taxon>
        <taxon>Pentapetalae</taxon>
        <taxon>rosids</taxon>
        <taxon>fabids</taxon>
        <taxon>Rosales</taxon>
        <taxon>Moraceae</taxon>
        <taxon>Moreae</taxon>
        <taxon>Morus</taxon>
    </lineage>
</organism>
<reference evidence="4" key="1">
    <citation type="submission" date="2013-01" db="EMBL/GenBank/DDBJ databases">
        <title>Draft Genome Sequence of a Mulberry Tree, Morus notabilis C.K. Schneid.</title>
        <authorList>
            <person name="He N."/>
            <person name="Zhao S."/>
        </authorList>
    </citation>
    <scope>NUCLEOTIDE SEQUENCE</scope>
</reference>
<feature type="region of interest" description="Disordered" evidence="1">
    <location>
        <begin position="68"/>
        <end position="111"/>
    </location>
</feature>